<sequence length="413" mass="47045">MIVKSRDKPTDVHRRQKRSHSTVREVGEGASHSHSHSPYEVAPPRRAVSVMASRQKSDIAEGRPSSKGTTGNNSFCSDDMSAAPPPVGGSLVSYFSQFLLPENCQAKVVDADIERSLWSLFPQENERNEKRKMLKEIILRVLAHHPECYYYQGLHELMGFVLYVTYPYTRYEKIVSLCEQLLLTRWWYYCERKLSSSEALLYAAHAVVVEVDPKLAAQLETAGVGPESHYAVSWVITWYVHCLQNTTVLARLFDYFMVEEDGLNVIFFTAALVVWSKETIKTWITEAMEMVEGDEVAVMGIAYSKLSGLPKTVLEDISSEDLEELLLVANGYRDHYLYIVQREKKNFLDGNIRKLGILANRRTRNVALRIIWHLLPREWRTPVAEGHAKRALLISTGLMLASTAFFMSKKHGL</sequence>
<dbReference type="InterPro" id="IPR000195">
    <property type="entry name" value="Rab-GAP-TBC_dom"/>
</dbReference>
<dbReference type="GO" id="GO:0006888">
    <property type="term" value="P:endoplasmic reticulum to Golgi vesicle-mediated transport"/>
    <property type="evidence" value="ECO:0007669"/>
    <property type="project" value="TreeGrafter"/>
</dbReference>
<protein>
    <submittedName>
        <fullName evidence="4">Rab-GTPase-TBC domain containing protein, putative</fullName>
    </submittedName>
</protein>
<feature type="domain" description="Rab-GAP TBC" evidence="3">
    <location>
        <begin position="86"/>
        <end position="260"/>
    </location>
</feature>
<keyword evidence="1" id="KW-0343">GTPase activation</keyword>
<dbReference type="OrthoDB" id="206700at2759"/>
<dbReference type="Proteomes" id="UP000515908">
    <property type="component" value="Chromosome 04"/>
</dbReference>
<dbReference type="SUPFAM" id="SSF47923">
    <property type="entry name" value="Ypt/Rab-GAP domain of gyp1p"/>
    <property type="match status" value="2"/>
</dbReference>
<dbReference type="Gene3D" id="1.10.472.80">
    <property type="entry name" value="Ypt/Rab-GAP domain of gyp1p, domain 3"/>
    <property type="match status" value="1"/>
</dbReference>
<dbReference type="PANTHER" id="PTHR20913">
    <property type="entry name" value="TBC1 DOMAIN FAMILY MEMBER 20/GTPASE"/>
    <property type="match status" value="1"/>
</dbReference>
<dbReference type="VEuPathDB" id="TriTrypDB:ADEAN_000259100"/>
<evidence type="ECO:0000256" key="1">
    <source>
        <dbReference type="ARBA" id="ARBA00022468"/>
    </source>
</evidence>
<dbReference type="GO" id="GO:0005096">
    <property type="term" value="F:GTPase activator activity"/>
    <property type="evidence" value="ECO:0007669"/>
    <property type="project" value="UniProtKB-KW"/>
</dbReference>
<evidence type="ECO:0000259" key="3">
    <source>
        <dbReference type="PROSITE" id="PS50086"/>
    </source>
</evidence>
<feature type="compositionally biased region" description="Polar residues" evidence="2">
    <location>
        <begin position="66"/>
        <end position="76"/>
    </location>
</feature>
<dbReference type="EMBL" id="LR877148">
    <property type="protein sequence ID" value="CAD2215138.1"/>
    <property type="molecule type" value="Genomic_DNA"/>
</dbReference>
<dbReference type="PANTHER" id="PTHR20913:SF7">
    <property type="entry name" value="RE60063P"/>
    <property type="match status" value="1"/>
</dbReference>
<name>A0A7G2C5R3_9TRYP</name>
<dbReference type="PROSITE" id="PS50086">
    <property type="entry name" value="TBC_RABGAP"/>
    <property type="match status" value="1"/>
</dbReference>
<reference evidence="4 5" key="1">
    <citation type="submission" date="2020-08" db="EMBL/GenBank/DDBJ databases">
        <authorList>
            <person name="Newling K."/>
            <person name="Davey J."/>
            <person name="Forrester S."/>
        </authorList>
    </citation>
    <scope>NUCLEOTIDE SEQUENCE [LARGE SCALE GENOMIC DNA]</scope>
    <source>
        <strain evidence="5">Crithidia deanei Carvalho (ATCC PRA-265)</strain>
    </source>
</reference>
<organism evidence="4 5">
    <name type="scientific">Angomonas deanei</name>
    <dbReference type="NCBI Taxonomy" id="59799"/>
    <lineage>
        <taxon>Eukaryota</taxon>
        <taxon>Discoba</taxon>
        <taxon>Euglenozoa</taxon>
        <taxon>Kinetoplastea</taxon>
        <taxon>Metakinetoplastina</taxon>
        <taxon>Trypanosomatida</taxon>
        <taxon>Trypanosomatidae</taxon>
        <taxon>Strigomonadinae</taxon>
        <taxon>Angomonas</taxon>
    </lineage>
</organism>
<dbReference type="GO" id="GO:0005789">
    <property type="term" value="C:endoplasmic reticulum membrane"/>
    <property type="evidence" value="ECO:0007669"/>
    <property type="project" value="TreeGrafter"/>
</dbReference>
<feature type="region of interest" description="Disordered" evidence="2">
    <location>
        <begin position="1"/>
        <end position="80"/>
    </location>
</feature>
<evidence type="ECO:0000256" key="2">
    <source>
        <dbReference type="SAM" id="MobiDB-lite"/>
    </source>
</evidence>
<evidence type="ECO:0000313" key="5">
    <source>
        <dbReference type="Proteomes" id="UP000515908"/>
    </source>
</evidence>
<dbReference type="InterPro" id="IPR045913">
    <property type="entry name" value="TBC20/Gyp8-like"/>
</dbReference>
<feature type="compositionally biased region" description="Basic and acidic residues" evidence="2">
    <location>
        <begin position="1"/>
        <end position="13"/>
    </location>
</feature>
<gene>
    <name evidence="4" type="ORF">ADEAN_000259100</name>
</gene>
<dbReference type="Pfam" id="PF00566">
    <property type="entry name" value="RabGAP-TBC"/>
    <property type="match status" value="1"/>
</dbReference>
<keyword evidence="5" id="KW-1185">Reference proteome</keyword>
<evidence type="ECO:0000313" key="4">
    <source>
        <dbReference type="EMBL" id="CAD2215138.1"/>
    </source>
</evidence>
<dbReference type="AlphaFoldDB" id="A0A7G2C5R3"/>
<dbReference type="Gene3D" id="1.10.8.1310">
    <property type="match status" value="1"/>
</dbReference>
<dbReference type="InterPro" id="IPR035969">
    <property type="entry name" value="Rab-GAP_TBC_sf"/>
</dbReference>
<accession>A0A7G2C5R3</accession>
<proteinExistence type="predicted"/>